<reference evidence="4 5" key="1">
    <citation type="submission" date="2016-07" db="EMBL/GenBank/DDBJ databases">
        <title>Pervasive Adenine N6-methylation of Active Genes in Fungi.</title>
        <authorList>
            <consortium name="DOE Joint Genome Institute"/>
            <person name="Mondo S.J."/>
            <person name="Dannebaum R.O."/>
            <person name="Kuo R.C."/>
            <person name="Labutti K."/>
            <person name="Haridas S."/>
            <person name="Kuo A."/>
            <person name="Salamov A."/>
            <person name="Ahrendt S.R."/>
            <person name="Lipzen A."/>
            <person name="Sullivan W."/>
            <person name="Andreopoulos W.B."/>
            <person name="Clum A."/>
            <person name="Lindquist E."/>
            <person name="Daum C."/>
            <person name="Ramamoorthy G.K."/>
            <person name="Gryganskyi A."/>
            <person name="Culley D."/>
            <person name="Magnuson J.K."/>
            <person name="James T.Y."/>
            <person name="O'Malley M.A."/>
            <person name="Stajich J.E."/>
            <person name="Spatafora J.W."/>
            <person name="Visel A."/>
            <person name="Grigoriev I.V."/>
        </authorList>
    </citation>
    <scope>NUCLEOTIDE SEQUENCE [LARGE SCALE GENOMIC DNA]</scope>
    <source>
        <strain evidence="4 5">12-1054</strain>
    </source>
</reference>
<dbReference type="PANTHER" id="PTHR41805:SF1">
    <property type="entry name" value="RRNA-PROCESSING PROTEIN FYV7"/>
    <property type="match status" value="1"/>
</dbReference>
<dbReference type="Proteomes" id="UP000193685">
    <property type="component" value="Unassembled WGS sequence"/>
</dbReference>
<keyword evidence="5" id="KW-1185">Reference proteome</keyword>
<evidence type="ECO:0000313" key="5">
    <source>
        <dbReference type="Proteomes" id="UP000193685"/>
    </source>
</evidence>
<evidence type="ECO:0000313" key="4">
    <source>
        <dbReference type="EMBL" id="ORY82675.1"/>
    </source>
</evidence>
<sequence length="284" mass="31735">MPAEKKQTAKGRSHSKGIPTGKSFGADKASARPKKTPSSSTTAKPKKGFSFKALPADAYRGKQDRLKENLIQKAKLKKKYAKVLKEEGYLGEEPTEAPALAKKMKNQETEEDEGEAMQAPWLQKTVVDDWSDEDEDPLDKTPAAAAIKKIRQDQRKAKAQQAAEREEATATESDQAEESAVVEKKTRMSTGKALKAVSEKRTGFQPYDASKRRTKFTSAEKEARSVRQQHADEAAQLEAKVRELTERKRQRALATKREHSMTKRGQPRMGDRIKNLLSKLQGQV</sequence>
<feature type="region of interest" description="Disordered" evidence="3">
    <location>
        <begin position="98"/>
        <end position="284"/>
    </location>
</feature>
<comment type="similarity">
    <text evidence="1">Belongs to the FYV7 family.</text>
</comment>
<dbReference type="RefSeq" id="XP_040725546.1">
    <property type="nucleotide sequence ID" value="XM_040869314.1"/>
</dbReference>
<dbReference type="Pfam" id="PF08524">
    <property type="entry name" value="rRNA_processing"/>
    <property type="match status" value="2"/>
</dbReference>
<feature type="region of interest" description="Disordered" evidence="3">
    <location>
        <begin position="1"/>
        <end position="49"/>
    </location>
</feature>
<protein>
    <recommendedName>
        <fullName evidence="2">rRNA-processing protein FYV7</fullName>
    </recommendedName>
</protein>
<accession>A0A1Y2FIN7</accession>
<name>A0A1Y2FIN7_PROLT</name>
<evidence type="ECO:0000256" key="1">
    <source>
        <dbReference type="ARBA" id="ARBA00006800"/>
    </source>
</evidence>
<dbReference type="GeneID" id="63785913"/>
<dbReference type="AlphaFoldDB" id="A0A1Y2FIN7"/>
<evidence type="ECO:0000256" key="2">
    <source>
        <dbReference type="ARBA" id="ARBA00018780"/>
    </source>
</evidence>
<dbReference type="PANTHER" id="PTHR41805">
    <property type="entry name" value="EXPRESSED PROTEIN"/>
    <property type="match status" value="1"/>
</dbReference>
<comment type="caution">
    <text evidence="4">The sequence shown here is derived from an EMBL/GenBank/DDBJ whole genome shotgun (WGS) entry which is preliminary data.</text>
</comment>
<gene>
    <name evidence="4" type="ORF">BCR37DRAFT_379695</name>
</gene>
<feature type="compositionally biased region" description="Basic and acidic residues" evidence="3">
    <location>
        <begin position="218"/>
        <end position="247"/>
    </location>
</feature>
<dbReference type="InterPro" id="IPR013730">
    <property type="entry name" value="Fyv7/TAP26"/>
</dbReference>
<dbReference type="STRING" id="56484.A0A1Y2FIN7"/>
<dbReference type="EMBL" id="MCFI01000009">
    <property type="protein sequence ID" value="ORY82675.1"/>
    <property type="molecule type" value="Genomic_DNA"/>
</dbReference>
<evidence type="ECO:0000256" key="3">
    <source>
        <dbReference type="SAM" id="MobiDB-lite"/>
    </source>
</evidence>
<organism evidence="4 5">
    <name type="scientific">Protomyces lactucae-debilis</name>
    <dbReference type="NCBI Taxonomy" id="2754530"/>
    <lineage>
        <taxon>Eukaryota</taxon>
        <taxon>Fungi</taxon>
        <taxon>Dikarya</taxon>
        <taxon>Ascomycota</taxon>
        <taxon>Taphrinomycotina</taxon>
        <taxon>Taphrinomycetes</taxon>
        <taxon>Taphrinales</taxon>
        <taxon>Protomycetaceae</taxon>
        <taxon>Protomyces</taxon>
    </lineage>
</organism>
<proteinExistence type="inferred from homology"/>